<evidence type="ECO:0000313" key="2">
    <source>
        <dbReference type="Proteomes" id="UP001345963"/>
    </source>
</evidence>
<reference evidence="1 2" key="1">
    <citation type="submission" date="2021-07" db="EMBL/GenBank/DDBJ databases">
        <authorList>
            <person name="Palmer J.M."/>
        </authorList>
    </citation>
    <scope>NUCLEOTIDE SEQUENCE [LARGE SCALE GENOMIC DNA]</scope>
    <source>
        <strain evidence="1 2">AT_MEX2019</strain>
        <tissue evidence="1">Muscle</tissue>
    </source>
</reference>
<evidence type="ECO:0000313" key="1">
    <source>
        <dbReference type="EMBL" id="MED6251082.1"/>
    </source>
</evidence>
<protein>
    <submittedName>
        <fullName evidence="1">Uncharacterized protein</fullName>
    </submittedName>
</protein>
<accession>A0ABU7BKA0</accession>
<name>A0ABU7BKA0_9TELE</name>
<comment type="caution">
    <text evidence="1">The sequence shown here is derived from an EMBL/GenBank/DDBJ whole genome shotgun (WGS) entry which is preliminary data.</text>
</comment>
<organism evidence="1 2">
    <name type="scientific">Ataeniobius toweri</name>
    <dbReference type="NCBI Taxonomy" id="208326"/>
    <lineage>
        <taxon>Eukaryota</taxon>
        <taxon>Metazoa</taxon>
        <taxon>Chordata</taxon>
        <taxon>Craniata</taxon>
        <taxon>Vertebrata</taxon>
        <taxon>Euteleostomi</taxon>
        <taxon>Actinopterygii</taxon>
        <taxon>Neopterygii</taxon>
        <taxon>Teleostei</taxon>
        <taxon>Neoteleostei</taxon>
        <taxon>Acanthomorphata</taxon>
        <taxon>Ovalentaria</taxon>
        <taxon>Atherinomorphae</taxon>
        <taxon>Cyprinodontiformes</taxon>
        <taxon>Goodeidae</taxon>
        <taxon>Ataeniobius</taxon>
    </lineage>
</organism>
<sequence>MRSAQFRGFWYSSAFKSSFPFIPVNRLHSGVFASLFFCGAVLVPTVYPRGTSSPSVSTFRWVFVTLATANRKTDAERRLS</sequence>
<gene>
    <name evidence="1" type="ORF">ATANTOWER_021604</name>
</gene>
<dbReference type="Proteomes" id="UP001345963">
    <property type="component" value="Unassembled WGS sequence"/>
</dbReference>
<keyword evidence="2" id="KW-1185">Reference proteome</keyword>
<dbReference type="EMBL" id="JAHUTI010059473">
    <property type="protein sequence ID" value="MED6251082.1"/>
    <property type="molecule type" value="Genomic_DNA"/>
</dbReference>
<proteinExistence type="predicted"/>